<dbReference type="OrthoDB" id="6429725at2759"/>
<dbReference type="OMA" id="YNIFWNE"/>
<keyword evidence="2" id="KW-1185">Reference proteome</keyword>
<evidence type="ECO:0000313" key="2">
    <source>
        <dbReference type="Proteomes" id="UP000054359"/>
    </source>
</evidence>
<gene>
    <name evidence="1" type="ORF">X975_01049</name>
</gene>
<evidence type="ECO:0000313" key="1">
    <source>
        <dbReference type="EMBL" id="KFM57051.1"/>
    </source>
</evidence>
<accession>A0A087SW12</accession>
<sequence length="91" mass="10655">MAQNTLLSIYNIFWNENINIPSGLVKAMVIPIYKKDKPIEVFDSYRPTSMTSVLAKKFERMLTTRLKFFCKLLKLHSRSKLFLEMVCPPLL</sequence>
<dbReference type="Proteomes" id="UP000054359">
    <property type="component" value="Unassembled WGS sequence"/>
</dbReference>
<dbReference type="EMBL" id="KK112203">
    <property type="protein sequence ID" value="KFM57051.1"/>
    <property type="molecule type" value="Genomic_DNA"/>
</dbReference>
<dbReference type="AlphaFoldDB" id="A0A087SW12"/>
<reference evidence="1 2" key="1">
    <citation type="submission" date="2013-11" db="EMBL/GenBank/DDBJ databases">
        <title>Genome sequencing of Stegodyphus mimosarum.</title>
        <authorList>
            <person name="Bechsgaard J."/>
        </authorList>
    </citation>
    <scope>NUCLEOTIDE SEQUENCE [LARGE SCALE GENOMIC DNA]</scope>
</reference>
<feature type="non-terminal residue" evidence="1">
    <location>
        <position position="91"/>
    </location>
</feature>
<organism evidence="1 2">
    <name type="scientific">Stegodyphus mimosarum</name>
    <name type="common">African social velvet spider</name>
    <dbReference type="NCBI Taxonomy" id="407821"/>
    <lineage>
        <taxon>Eukaryota</taxon>
        <taxon>Metazoa</taxon>
        <taxon>Ecdysozoa</taxon>
        <taxon>Arthropoda</taxon>
        <taxon>Chelicerata</taxon>
        <taxon>Arachnida</taxon>
        <taxon>Araneae</taxon>
        <taxon>Araneomorphae</taxon>
        <taxon>Entelegynae</taxon>
        <taxon>Eresoidea</taxon>
        <taxon>Eresidae</taxon>
        <taxon>Stegodyphus</taxon>
    </lineage>
</organism>
<name>A0A087SW12_STEMI</name>
<proteinExistence type="predicted"/>
<protein>
    <submittedName>
        <fullName evidence="1">Uncharacterized protein</fullName>
    </submittedName>
</protein>